<feature type="transmembrane region" description="Helical" evidence="7">
    <location>
        <begin position="369"/>
        <end position="390"/>
    </location>
</feature>
<sequence>MAKWLEYARIAGRQALRKRARLLLTALGIAIGVAAVVGIVSLGEGIRCQSVAMIEEQSDLALIEVTAGLHGGTIVPITASKTASIASLPHVQASAPVVKAAFATRQQTYLGVVGGRWDEMVAVFDPVLHQGRGYRAGSADAVIGRDLADQLLRYEGIRPGDTFGVLVREYGESGLPEDREGDLAAVGILQERDDALDTAVLMDAATVTALAGERDTYDAVYVRVDSPENVFSVVEGIEGLGLNANGAFEEIESVNNLMDVVILVLSSFTGISLVVGALMIVNTMIISVFERMREIGITMAVGASQSDVVGLILLECLYIGIIGGLIGDLMGIGFAAIINTVGRSLILDRLGANFAGFAEADITLITPQILAAGMLIAVLLSLLAGIYPALKAARLNPVEAIRQM</sequence>
<evidence type="ECO:0000256" key="7">
    <source>
        <dbReference type="SAM" id="Phobius"/>
    </source>
</evidence>
<evidence type="ECO:0000313" key="10">
    <source>
        <dbReference type="EMBL" id="MDN7024055.1"/>
    </source>
</evidence>
<feature type="transmembrane region" description="Helical" evidence="7">
    <location>
        <begin position="310"/>
        <end position="338"/>
    </location>
</feature>
<dbReference type="Proteomes" id="UP001168338">
    <property type="component" value="Unassembled WGS sequence"/>
</dbReference>
<dbReference type="PANTHER" id="PTHR30572:SF4">
    <property type="entry name" value="ABC TRANSPORTER PERMEASE YTRF"/>
    <property type="match status" value="1"/>
</dbReference>
<feature type="domain" description="ABC3 transporter permease C-terminal" evidence="8">
    <location>
        <begin position="267"/>
        <end position="397"/>
    </location>
</feature>
<comment type="similarity">
    <text evidence="6">Belongs to the ABC-4 integral membrane protein family.</text>
</comment>
<evidence type="ECO:0000256" key="2">
    <source>
        <dbReference type="ARBA" id="ARBA00022475"/>
    </source>
</evidence>
<evidence type="ECO:0000259" key="8">
    <source>
        <dbReference type="Pfam" id="PF02687"/>
    </source>
</evidence>
<organism evidence="10 11">
    <name type="scientific">Methanoculleus frigidifontis</name>
    <dbReference type="NCBI Taxonomy" id="2584085"/>
    <lineage>
        <taxon>Archaea</taxon>
        <taxon>Methanobacteriati</taxon>
        <taxon>Methanobacteriota</taxon>
        <taxon>Stenosarchaea group</taxon>
        <taxon>Methanomicrobia</taxon>
        <taxon>Methanomicrobiales</taxon>
        <taxon>Methanomicrobiaceae</taxon>
        <taxon>Methanoculleus</taxon>
    </lineage>
</organism>
<gene>
    <name evidence="10" type="ORF">FGU65_03975</name>
</gene>
<proteinExistence type="inferred from homology"/>
<dbReference type="PANTHER" id="PTHR30572">
    <property type="entry name" value="MEMBRANE COMPONENT OF TRANSPORTER-RELATED"/>
    <property type="match status" value="1"/>
</dbReference>
<dbReference type="InterPro" id="IPR050250">
    <property type="entry name" value="Macrolide_Exporter_MacB"/>
</dbReference>
<evidence type="ECO:0000256" key="5">
    <source>
        <dbReference type="ARBA" id="ARBA00023136"/>
    </source>
</evidence>
<evidence type="ECO:0000256" key="6">
    <source>
        <dbReference type="ARBA" id="ARBA00038076"/>
    </source>
</evidence>
<accession>A0ABT8M802</accession>
<dbReference type="EMBL" id="VCYH01000002">
    <property type="protein sequence ID" value="MDN7024055.1"/>
    <property type="molecule type" value="Genomic_DNA"/>
</dbReference>
<keyword evidence="11" id="KW-1185">Reference proteome</keyword>
<evidence type="ECO:0000313" key="11">
    <source>
        <dbReference type="Proteomes" id="UP001168338"/>
    </source>
</evidence>
<feature type="transmembrane region" description="Helical" evidence="7">
    <location>
        <begin position="21"/>
        <end position="43"/>
    </location>
</feature>
<evidence type="ECO:0000256" key="3">
    <source>
        <dbReference type="ARBA" id="ARBA00022692"/>
    </source>
</evidence>
<keyword evidence="5 7" id="KW-0472">Membrane</keyword>
<reference evidence="10" key="1">
    <citation type="submission" date="2019-05" db="EMBL/GenBank/DDBJ databases">
        <title>Methanoculleus sp. FWC-SCC1, a methanogenic archaeon isolated from deep marine cold seep.</title>
        <authorList>
            <person name="Chen Y.-W."/>
            <person name="Chen S.-C."/>
            <person name="Teng N.-H."/>
            <person name="Lai M.-C."/>
        </authorList>
    </citation>
    <scope>NUCLEOTIDE SEQUENCE</scope>
    <source>
        <strain evidence="10">FWC-SCC1</strain>
    </source>
</reference>
<comment type="subcellular location">
    <subcellularLocation>
        <location evidence="1">Cell membrane</location>
        <topology evidence="1">Multi-pass membrane protein</topology>
    </subcellularLocation>
</comment>
<dbReference type="InterPro" id="IPR025857">
    <property type="entry name" value="MacB_PCD"/>
</dbReference>
<evidence type="ECO:0000259" key="9">
    <source>
        <dbReference type="Pfam" id="PF12704"/>
    </source>
</evidence>
<comment type="caution">
    <text evidence="10">The sequence shown here is derived from an EMBL/GenBank/DDBJ whole genome shotgun (WGS) entry which is preliminary data.</text>
</comment>
<dbReference type="InterPro" id="IPR003838">
    <property type="entry name" value="ABC3_permease_C"/>
</dbReference>
<name>A0ABT8M802_9EURY</name>
<feature type="domain" description="MacB-like periplasmic core" evidence="9">
    <location>
        <begin position="23"/>
        <end position="238"/>
    </location>
</feature>
<feature type="transmembrane region" description="Helical" evidence="7">
    <location>
        <begin position="260"/>
        <end position="289"/>
    </location>
</feature>
<keyword evidence="4 7" id="KW-1133">Transmembrane helix</keyword>
<dbReference type="Pfam" id="PF02687">
    <property type="entry name" value="FtsX"/>
    <property type="match status" value="1"/>
</dbReference>
<protein>
    <submittedName>
        <fullName evidence="10">ABC transporter permease</fullName>
    </submittedName>
</protein>
<keyword evidence="3 7" id="KW-0812">Transmembrane</keyword>
<evidence type="ECO:0000256" key="1">
    <source>
        <dbReference type="ARBA" id="ARBA00004651"/>
    </source>
</evidence>
<keyword evidence="2" id="KW-1003">Cell membrane</keyword>
<dbReference type="Pfam" id="PF12704">
    <property type="entry name" value="MacB_PCD"/>
    <property type="match status" value="1"/>
</dbReference>
<evidence type="ECO:0000256" key="4">
    <source>
        <dbReference type="ARBA" id="ARBA00022989"/>
    </source>
</evidence>